<dbReference type="InterPro" id="IPR001650">
    <property type="entry name" value="Helicase_C-like"/>
</dbReference>
<dbReference type="GO" id="GO:0003684">
    <property type="term" value="F:damaged DNA binding"/>
    <property type="evidence" value="ECO:0007669"/>
    <property type="project" value="InterPro"/>
</dbReference>
<evidence type="ECO:0000256" key="7">
    <source>
        <dbReference type="ARBA" id="ARBA00022840"/>
    </source>
</evidence>
<keyword evidence="8 13" id="KW-0238">DNA-binding</keyword>
<feature type="domain" description="Helicase C-terminal" evidence="15">
    <location>
        <begin position="812"/>
        <end position="974"/>
    </location>
</feature>
<dbReference type="InterPro" id="IPR047112">
    <property type="entry name" value="RecG/Mfd"/>
</dbReference>
<keyword evidence="6" id="KW-0347">Helicase</keyword>
<dbReference type="InterPro" id="IPR041471">
    <property type="entry name" value="UvrB_inter"/>
</dbReference>
<proteinExistence type="inferred from homology"/>
<dbReference type="GO" id="GO:0006355">
    <property type="term" value="P:regulation of DNA-templated transcription"/>
    <property type="evidence" value="ECO:0007669"/>
    <property type="project" value="UniProtKB-UniRule"/>
</dbReference>
<evidence type="ECO:0000256" key="6">
    <source>
        <dbReference type="ARBA" id="ARBA00022806"/>
    </source>
</evidence>
<dbReference type="Gene3D" id="3.40.50.11180">
    <property type="match status" value="1"/>
</dbReference>
<dbReference type="InterPro" id="IPR011545">
    <property type="entry name" value="DEAD/DEAH_box_helicase_dom"/>
</dbReference>
<comment type="subcellular location">
    <subcellularLocation>
        <location evidence="1 13">Cytoplasm</location>
    </subcellularLocation>
</comment>
<evidence type="ECO:0000256" key="10">
    <source>
        <dbReference type="ARBA" id="ARBA00061104"/>
    </source>
</evidence>
<keyword evidence="9 13" id="KW-0234">DNA repair</keyword>
<keyword evidence="7 13" id="KW-0067">ATP-binding</keyword>
<keyword evidence="5 13" id="KW-0378">Hydrolase</keyword>
<evidence type="ECO:0000256" key="1">
    <source>
        <dbReference type="ARBA" id="ARBA00004496"/>
    </source>
</evidence>
<dbReference type="SUPFAM" id="SSF52540">
    <property type="entry name" value="P-loop containing nucleoside triphosphate hydrolases"/>
    <property type="match status" value="4"/>
</dbReference>
<dbReference type="Gene3D" id="2.40.10.170">
    <property type="match status" value="1"/>
</dbReference>
<dbReference type="RefSeq" id="WP_142888526.1">
    <property type="nucleotide sequence ID" value="NZ_VIKR01000001.1"/>
</dbReference>
<comment type="similarity">
    <text evidence="10 13">In the N-terminal section; belongs to the UvrB family.</text>
</comment>
<dbReference type="InterPro" id="IPR027417">
    <property type="entry name" value="P-loop_NTPase"/>
</dbReference>
<dbReference type="GO" id="GO:0016787">
    <property type="term" value="F:hydrolase activity"/>
    <property type="evidence" value="ECO:0007669"/>
    <property type="project" value="UniProtKB-KW"/>
</dbReference>
<dbReference type="HAMAP" id="MF_00969">
    <property type="entry name" value="TRCF"/>
    <property type="match status" value="1"/>
</dbReference>
<dbReference type="PANTHER" id="PTHR47964">
    <property type="entry name" value="ATP-DEPENDENT DNA HELICASE HOMOLOG RECG, CHLOROPLASTIC"/>
    <property type="match status" value="1"/>
</dbReference>
<sequence>MHTSLFQLIENNKLRAGYTHYVNGVHGSAFALSVAEAAREYGGLIVVLLPDAASSFSLKREIGYFLGKTVDEYGERTSDIDDIPVVTLPDWETLPYDYFSPHQDIISERLQTLYRLPRLKRGIVLMPISSALQKLPPREYIETQCLQLKVGQTIDIESLRINLTNSGYSSAANVMEHGEFAVRGSIIDMYPMGTEQPIRIELFDDEIESLRYFDPDNQLTTEKVSEINLLPAREYPTDESAIATFRQNWRGTFDSNIRESNIYRDVSNGIFPAGIEYYLPIFFNKLSTIFDFIDSDNLLMIHQGDISEPVKQFWTELNDRYEQYRYDIERPIVEPQSLYLRAEELNQALSQYPDIQLTARKPTNKQSVELGFAPCPKVTIDHKLTNPVGALQSALEKPSKALICAESPGRQEVLRELFAKHHIAHEIVTDWREFSSLNQGIALTIAPVQQGFVESVSSTDDAHYIVICEADMFGSQVLQSRRRQDKGISPDQLIHSLAELKTGDPVVHVDQGVGRYLGLQSIDAGGMTSEFLTLEYSGGDKLYVPVQSLHLIHRYSGSNPETAPWHKLGAESWSKAKTKAMEKARDTAAELLDLYAQRAAEKGISHKISASDYEKFASEFEFEATPDQEQAIAAVIKDMKASTPMDRLVCGDVGFGKTEVAMRAAFVAIQSGMQVAMLVPTTLLAQQHFNSFQDRFSQWPVNVGVLSRFQTKKEQEAILNQLASGQIDIVIGTHRLLMGKPTFKNLGLLLIDEEHRFGVRQKEVLKSYRAKVDILTLTATPIPRTLNMSMSGMRDLSIIATPPAKRLAIKTFVRQHNTPLIKEAIQREIRRGGQVYFLHNSVDSIERTAREIQDLMPEIKVAVAHGQMRERELEDVMKQFYHQQYHVLVCTTIIETGIDVPTANTIIMDRADKLGLAQLHQLRGRVGRSHHQAYAYLLTPPPKTITKDARKRLEAIENLEDLGAGFILATHDLEIRGAGELLGDEQSGHMQTIGFSMYMELLDGAVKALKSGQEPSLKVTQSQQTEVNLGASSLLPDTFVPDVGIRLSLYKRIANAKDEKALKDLQIELIDRFGLLPEPAKVLFSATELKLRLSKLGVVKLEANDSVITVEFNQAPTIDTSKLINLIQTNPSKYKLLQGTTLKVTSPNNNLEHRRQQIDSLIESLTS</sequence>
<evidence type="ECO:0000256" key="11">
    <source>
        <dbReference type="ARBA" id="ARBA00061399"/>
    </source>
</evidence>
<dbReference type="Gene3D" id="3.90.1150.50">
    <property type="entry name" value="Transcription-repair-coupling factor, D7 domain"/>
    <property type="match status" value="1"/>
</dbReference>
<evidence type="ECO:0000256" key="9">
    <source>
        <dbReference type="ARBA" id="ARBA00023204"/>
    </source>
</evidence>
<dbReference type="InterPro" id="IPR014001">
    <property type="entry name" value="Helicase_ATP-bd"/>
</dbReference>
<evidence type="ECO:0000259" key="14">
    <source>
        <dbReference type="PROSITE" id="PS51192"/>
    </source>
</evidence>
<dbReference type="GO" id="GO:0003678">
    <property type="term" value="F:DNA helicase activity"/>
    <property type="evidence" value="ECO:0007669"/>
    <property type="project" value="TreeGrafter"/>
</dbReference>
<dbReference type="SUPFAM" id="SSF141259">
    <property type="entry name" value="CarD-like"/>
    <property type="match status" value="1"/>
</dbReference>
<comment type="caution">
    <text evidence="16">The sequence shown here is derived from an EMBL/GenBank/DDBJ whole genome shotgun (WGS) entry which is preliminary data.</text>
</comment>
<dbReference type="InterPro" id="IPR048635">
    <property type="entry name" value="MFD_D3"/>
</dbReference>
<dbReference type="InterPro" id="IPR003711">
    <property type="entry name" value="CarD-like/TRCF_RID"/>
</dbReference>
<dbReference type="Pfam" id="PF03461">
    <property type="entry name" value="TRCF"/>
    <property type="match status" value="1"/>
</dbReference>
<dbReference type="InterPro" id="IPR037235">
    <property type="entry name" value="TRCF-like_C_D7"/>
</dbReference>
<dbReference type="FunFam" id="3.40.50.300:FF:000546">
    <property type="entry name" value="Transcription-repair-coupling factor"/>
    <property type="match status" value="1"/>
</dbReference>
<keyword evidence="4 13" id="KW-0227">DNA damage</keyword>
<organism evidence="16 17">
    <name type="scientific">Aliikangiella marina</name>
    <dbReference type="NCBI Taxonomy" id="1712262"/>
    <lineage>
        <taxon>Bacteria</taxon>
        <taxon>Pseudomonadati</taxon>
        <taxon>Pseudomonadota</taxon>
        <taxon>Gammaproteobacteria</taxon>
        <taxon>Oceanospirillales</taxon>
        <taxon>Pleioneaceae</taxon>
        <taxon>Aliikangiella</taxon>
    </lineage>
</organism>
<dbReference type="PANTHER" id="PTHR47964:SF1">
    <property type="entry name" value="ATP-DEPENDENT DNA HELICASE HOMOLOG RECG, CHLOROPLASTIC"/>
    <property type="match status" value="1"/>
</dbReference>
<evidence type="ECO:0000256" key="12">
    <source>
        <dbReference type="ARBA" id="ARBA00070128"/>
    </source>
</evidence>
<dbReference type="InterPro" id="IPR004576">
    <property type="entry name" value="Mfd"/>
</dbReference>
<comment type="similarity">
    <text evidence="11 13">In the C-terminal section; belongs to the helicase family. RecG subfamily.</text>
</comment>
<keyword evidence="2 13" id="KW-0963">Cytoplasm</keyword>
<dbReference type="GO" id="GO:0005524">
    <property type="term" value="F:ATP binding"/>
    <property type="evidence" value="ECO:0007669"/>
    <property type="project" value="UniProtKB-UniRule"/>
</dbReference>
<name>A0A545TJ20_9GAMM</name>
<evidence type="ECO:0000256" key="4">
    <source>
        <dbReference type="ARBA" id="ARBA00022763"/>
    </source>
</evidence>
<dbReference type="SUPFAM" id="SSF143517">
    <property type="entry name" value="TRCF domain-like"/>
    <property type="match status" value="1"/>
</dbReference>
<dbReference type="Gene3D" id="3.30.2060.10">
    <property type="entry name" value="Penicillin-binding protein 1b domain"/>
    <property type="match status" value="1"/>
</dbReference>
<dbReference type="Pfam" id="PF00270">
    <property type="entry name" value="DEAD"/>
    <property type="match status" value="1"/>
</dbReference>
<dbReference type="NCBIfam" id="TIGR00580">
    <property type="entry name" value="mfd"/>
    <property type="match status" value="1"/>
</dbReference>
<evidence type="ECO:0000256" key="3">
    <source>
        <dbReference type="ARBA" id="ARBA00022741"/>
    </source>
</evidence>
<comment type="function">
    <text evidence="13">Couples transcription and DNA repair by recognizing RNA polymerase (RNAP) stalled at DNA lesions. Mediates ATP-dependent release of RNAP and its truncated transcript from the DNA, and recruitment of nucleotide excision repair machinery to the damaged site.</text>
</comment>
<accession>A0A545TJ20</accession>
<evidence type="ECO:0000256" key="13">
    <source>
        <dbReference type="HAMAP-Rule" id="MF_00969"/>
    </source>
</evidence>
<evidence type="ECO:0000256" key="2">
    <source>
        <dbReference type="ARBA" id="ARBA00022490"/>
    </source>
</evidence>
<dbReference type="SMART" id="SM00982">
    <property type="entry name" value="TRCF"/>
    <property type="match status" value="1"/>
</dbReference>
<dbReference type="EC" id="3.6.4.-" evidence="13"/>
<evidence type="ECO:0000256" key="8">
    <source>
        <dbReference type="ARBA" id="ARBA00023125"/>
    </source>
</evidence>
<dbReference type="EMBL" id="VIKR01000001">
    <property type="protein sequence ID" value="TQV77166.1"/>
    <property type="molecule type" value="Genomic_DNA"/>
</dbReference>
<feature type="domain" description="Helicase ATP-binding" evidence="14">
    <location>
        <begin position="638"/>
        <end position="799"/>
    </location>
</feature>
<dbReference type="SMART" id="SM00490">
    <property type="entry name" value="HELICc"/>
    <property type="match status" value="1"/>
</dbReference>
<evidence type="ECO:0000256" key="5">
    <source>
        <dbReference type="ARBA" id="ARBA00022801"/>
    </source>
</evidence>
<dbReference type="Pfam" id="PF00271">
    <property type="entry name" value="Helicase_C"/>
    <property type="match status" value="1"/>
</dbReference>
<dbReference type="Pfam" id="PF21132">
    <property type="entry name" value="MFD_D3"/>
    <property type="match status" value="1"/>
</dbReference>
<keyword evidence="17" id="KW-1185">Reference proteome</keyword>
<dbReference type="InterPro" id="IPR005118">
    <property type="entry name" value="TRCF_C"/>
</dbReference>
<dbReference type="PROSITE" id="PS51192">
    <property type="entry name" value="HELICASE_ATP_BIND_1"/>
    <property type="match status" value="1"/>
</dbReference>
<dbReference type="InterPro" id="IPR036101">
    <property type="entry name" value="CarD-like/TRCF_RID_sf"/>
</dbReference>
<keyword evidence="3 13" id="KW-0547">Nucleotide-binding</keyword>
<protein>
    <recommendedName>
        <fullName evidence="12 13">Transcription-repair-coupling factor</fullName>
        <shortName evidence="13">TRCF</shortName>
        <ecNumber evidence="13">3.6.4.-</ecNumber>
    </recommendedName>
</protein>
<dbReference type="OrthoDB" id="9804325at2"/>
<dbReference type="PROSITE" id="PS51194">
    <property type="entry name" value="HELICASE_CTER"/>
    <property type="match status" value="1"/>
</dbReference>
<gene>
    <name evidence="13" type="primary">mfd</name>
    <name evidence="16" type="ORF">FLL45_04250</name>
</gene>
<dbReference type="Pfam" id="PF17757">
    <property type="entry name" value="UvrB_inter"/>
    <property type="match status" value="1"/>
</dbReference>
<evidence type="ECO:0000259" key="15">
    <source>
        <dbReference type="PROSITE" id="PS51194"/>
    </source>
</evidence>
<dbReference type="Gene3D" id="3.40.50.11140">
    <property type="match status" value="1"/>
</dbReference>
<evidence type="ECO:0000313" key="17">
    <source>
        <dbReference type="Proteomes" id="UP000317839"/>
    </source>
</evidence>
<dbReference type="SMART" id="SM01058">
    <property type="entry name" value="CarD_TRCF"/>
    <property type="match status" value="1"/>
</dbReference>
<dbReference type="Proteomes" id="UP000317839">
    <property type="component" value="Unassembled WGS sequence"/>
</dbReference>
<dbReference type="GO" id="GO:0005737">
    <property type="term" value="C:cytoplasm"/>
    <property type="evidence" value="ECO:0007669"/>
    <property type="project" value="UniProtKB-SubCell"/>
</dbReference>
<dbReference type="CDD" id="cd17991">
    <property type="entry name" value="DEXHc_TRCF"/>
    <property type="match status" value="1"/>
</dbReference>
<reference evidence="16 17" key="1">
    <citation type="submission" date="2019-06" db="EMBL/GenBank/DDBJ databases">
        <title>Draft genome of Aliikangiella marina GYP-15.</title>
        <authorList>
            <person name="Wang G."/>
        </authorList>
    </citation>
    <scope>NUCLEOTIDE SEQUENCE [LARGE SCALE GENOMIC DNA]</scope>
    <source>
        <strain evidence="16 17">GYP-15</strain>
    </source>
</reference>
<dbReference type="Gene3D" id="3.40.50.300">
    <property type="entry name" value="P-loop containing nucleotide triphosphate hydrolases"/>
    <property type="match status" value="2"/>
</dbReference>
<dbReference type="SMART" id="SM00487">
    <property type="entry name" value="DEXDc"/>
    <property type="match status" value="1"/>
</dbReference>
<evidence type="ECO:0000313" key="16">
    <source>
        <dbReference type="EMBL" id="TQV77166.1"/>
    </source>
</evidence>
<dbReference type="NCBIfam" id="NF007966">
    <property type="entry name" value="PRK10689.1"/>
    <property type="match status" value="1"/>
</dbReference>
<dbReference type="GO" id="GO:0000716">
    <property type="term" value="P:transcription-coupled nucleotide-excision repair, DNA damage recognition"/>
    <property type="evidence" value="ECO:0007669"/>
    <property type="project" value="UniProtKB-UniRule"/>
</dbReference>
<dbReference type="Pfam" id="PF02559">
    <property type="entry name" value="CarD_TRCF_RID"/>
    <property type="match status" value="1"/>
</dbReference>
<dbReference type="AlphaFoldDB" id="A0A545TJ20"/>
<dbReference type="FunFam" id="3.40.50.300:FF:000300">
    <property type="entry name" value="Transcription-repair-coupling factor"/>
    <property type="match status" value="1"/>
</dbReference>